<dbReference type="AlphaFoldDB" id="A0A7R8VDI0"/>
<organism evidence="1">
    <name type="scientific">Timema douglasi</name>
    <name type="common">Walking stick</name>
    <dbReference type="NCBI Taxonomy" id="61478"/>
    <lineage>
        <taxon>Eukaryota</taxon>
        <taxon>Metazoa</taxon>
        <taxon>Ecdysozoa</taxon>
        <taxon>Arthropoda</taxon>
        <taxon>Hexapoda</taxon>
        <taxon>Insecta</taxon>
        <taxon>Pterygota</taxon>
        <taxon>Neoptera</taxon>
        <taxon>Polyneoptera</taxon>
        <taxon>Phasmatodea</taxon>
        <taxon>Timematodea</taxon>
        <taxon>Timematoidea</taxon>
        <taxon>Timematidae</taxon>
        <taxon>Timema</taxon>
    </lineage>
</organism>
<name>A0A7R8VDI0_TIMDO</name>
<evidence type="ECO:0000313" key="1">
    <source>
        <dbReference type="EMBL" id="CAD7196413.1"/>
    </source>
</evidence>
<reference evidence="1" key="1">
    <citation type="submission" date="2020-11" db="EMBL/GenBank/DDBJ databases">
        <authorList>
            <person name="Tran Van P."/>
        </authorList>
    </citation>
    <scope>NUCLEOTIDE SEQUENCE</scope>
</reference>
<gene>
    <name evidence="1" type="ORF">TDIB3V08_LOCUS2764</name>
</gene>
<accession>A0A7R8VDI0</accession>
<sequence>MKRVTRQVFLRIEFVVGDAKLCRYKTSKLEVTVSISVCVRKRNGGNACISLRGVLNELPTPQVHAAPTLTPRSAAIGQCPVAPFVSGSLVQRIPFVFLPLKEQIINPSAEISFAEKTHCGFGGSAPNEQSDRPLGIVVSAPGYKSRGTGFGSQLVPISQRSPEFD</sequence>
<proteinExistence type="predicted"/>
<dbReference type="EMBL" id="OA565159">
    <property type="protein sequence ID" value="CAD7196413.1"/>
    <property type="molecule type" value="Genomic_DNA"/>
</dbReference>
<protein>
    <submittedName>
        <fullName evidence="1">Uncharacterized protein</fullName>
    </submittedName>
</protein>